<dbReference type="Proteomes" id="UP000272942">
    <property type="component" value="Unassembled WGS sequence"/>
</dbReference>
<dbReference type="PANTHER" id="PTHR47331">
    <property type="entry name" value="PHD-TYPE DOMAIN-CONTAINING PROTEIN"/>
    <property type="match status" value="1"/>
</dbReference>
<reference evidence="3" key="1">
    <citation type="submission" date="2016-06" db="UniProtKB">
        <authorList>
            <consortium name="WormBaseParasite"/>
        </authorList>
    </citation>
    <scope>IDENTIFICATION</scope>
</reference>
<sequence length="307" mass="35248">MRAVKAIGKLATLWPHLRDLYFKEADHPQVDLLKGYNVPEAHWLLDQRLGGRKEPYAARNIFGGALFGSPHATNRKLLSFTFTTTTTAGDDTIKRTFQRMYDNEFDDMNDQKGGPSVEDNQAFAIVKTRTRCPSDRFEVPLPWRTGYNRLPNNHGMALKWLKYFKRRLVMDAKLRRQCAAAMQWNEQLRYTERVDVSLPPTGKRGFRLIKWLSSWRLVIDNVSQTDRASGAVNLTTQPLSTEPALGLRWSAESDEFIFQIRIPERNPTWRGQLSSVSSLYDPLGFEALWLSPGKVFLQQLCRSGTSH</sequence>
<reference evidence="1 2" key="2">
    <citation type="submission" date="2018-11" db="EMBL/GenBank/DDBJ databases">
        <authorList>
            <consortium name="Pathogen Informatics"/>
        </authorList>
    </citation>
    <scope>NUCLEOTIDE SEQUENCE [LARGE SCALE GENOMIC DNA]</scope>
    <source>
        <strain evidence="1 2">Egypt</strain>
    </source>
</reference>
<evidence type="ECO:0000313" key="3">
    <source>
        <dbReference type="WBParaSite" id="ECPE_0001696301-mRNA-1"/>
    </source>
</evidence>
<dbReference type="WBParaSite" id="ECPE_0001696301-mRNA-1">
    <property type="protein sequence ID" value="ECPE_0001696301-mRNA-1"/>
    <property type="gene ID" value="ECPE_0001696301"/>
</dbReference>
<organism evidence="3">
    <name type="scientific">Echinostoma caproni</name>
    <dbReference type="NCBI Taxonomy" id="27848"/>
    <lineage>
        <taxon>Eukaryota</taxon>
        <taxon>Metazoa</taxon>
        <taxon>Spiralia</taxon>
        <taxon>Lophotrochozoa</taxon>
        <taxon>Platyhelminthes</taxon>
        <taxon>Trematoda</taxon>
        <taxon>Digenea</taxon>
        <taxon>Plagiorchiida</taxon>
        <taxon>Echinostomata</taxon>
        <taxon>Echinostomatoidea</taxon>
        <taxon>Echinostomatidae</taxon>
        <taxon>Echinostoma</taxon>
    </lineage>
</organism>
<accession>A0A183BCI5</accession>
<dbReference type="PANTHER" id="PTHR47331:SF1">
    <property type="entry name" value="GAG-LIKE PROTEIN"/>
    <property type="match status" value="1"/>
</dbReference>
<gene>
    <name evidence="1" type="ORF">ECPE_LOCUS16920</name>
</gene>
<evidence type="ECO:0000313" key="1">
    <source>
        <dbReference type="EMBL" id="VDP94194.1"/>
    </source>
</evidence>
<evidence type="ECO:0000313" key="2">
    <source>
        <dbReference type="Proteomes" id="UP000272942"/>
    </source>
</evidence>
<proteinExistence type="predicted"/>
<dbReference type="AlphaFoldDB" id="A0A183BCI5"/>
<protein>
    <submittedName>
        <fullName evidence="3">NAD(P)H oxidase (H(2)O(2)-forming)</fullName>
    </submittedName>
</protein>
<keyword evidence="2" id="KW-1185">Reference proteome</keyword>
<name>A0A183BCI5_9TREM</name>
<dbReference type="OrthoDB" id="5864674at2759"/>
<dbReference type="EMBL" id="UZAN01066514">
    <property type="protein sequence ID" value="VDP94194.1"/>
    <property type="molecule type" value="Genomic_DNA"/>
</dbReference>